<dbReference type="Pfam" id="PF01523">
    <property type="entry name" value="PmbA_TldD_1st"/>
    <property type="match status" value="1"/>
</dbReference>
<organism evidence="4 5">
    <name type="scientific">Methermicoccus shengliensis</name>
    <dbReference type="NCBI Taxonomy" id="660064"/>
    <lineage>
        <taxon>Archaea</taxon>
        <taxon>Methanobacteriati</taxon>
        <taxon>Methanobacteriota</taxon>
        <taxon>Stenosarchaea group</taxon>
        <taxon>Methanomicrobia</taxon>
        <taxon>Methanosarcinales</taxon>
        <taxon>Methermicoccaceae</taxon>
        <taxon>Methermicoccus</taxon>
    </lineage>
</organism>
<feature type="domain" description="Metalloprotease TldD/E N-terminal" evidence="1">
    <location>
        <begin position="23"/>
        <end position="85"/>
    </location>
</feature>
<dbReference type="GO" id="GO:0006508">
    <property type="term" value="P:proteolysis"/>
    <property type="evidence" value="ECO:0007669"/>
    <property type="project" value="InterPro"/>
</dbReference>
<feature type="domain" description="Metalloprotease TldD/E central" evidence="3">
    <location>
        <begin position="117"/>
        <end position="214"/>
    </location>
</feature>
<sequence length="440" mass="47145">MYHDELCSHLERAIENAKRVDEVELYASELSTLSVKLRRGELSEVKHSHTLGIGVRVVCDGRIGFSSTTDIRGLDECIERAGRLAVFGERLEHWEGFPAPQSVPRVSGLYDERVVSTDVEEACRLSLELARVPREKGALLSSGGLSLTSGAKLLFNSGGLRVCEPRTLCYAHGEVVAREGGRTASAYDFELSRTADLPMGQMAKRMSEIALAGLHPTGVEKVRGTLVLRPPAVADVLENALMPSLSLDSVLKGRSALAERVGEKVASSELSLVDDGLLHGGVESSCVDDEGTPSNTKPVIERGVLKTFLSDVYTACKAGEKSTGNCVRGSYSTPPATDTRNLIVSVPHMRAADIDEGVVLTNLIGAHTANPITGELSVEGRGAFLIEGGHMGMAIDSTMLSVNVFELLERLRGGLGDVRRMGEIITPSLVFEDVELVGTH</sequence>
<dbReference type="SUPFAM" id="SSF111283">
    <property type="entry name" value="Putative modulator of DNA gyrase, PmbA/TldD"/>
    <property type="match status" value="1"/>
</dbReference>
<proteinExistence type="predicted"/>
<evidence type="ECO:0000259" key="2">
    <source>
        <dbReference type="Pfam" id="PF19289"/>
    </source>
</evidence>
<dbReference type="InterPro" id="IPR035068">
    <property type="entry name" value="TldD/PmbA_N"/>
</dbReference>
<dbReference type="GO" id="GO:0005829">
    <property type="term" value="C:cytosol"/>
    <property type="evidence" value="ECO:0007669"/>
    <property type="project" value="TreeGrafter"/>
</dbReference>
<dbReference type="RefSeq" id="WP_042684119.1">
    <property type="nucleotide sequence ID" value="NZ_DUIH01000016.1"/>
</dbReference>
<dbReference type="InterPro" id="IPR045570">
    <property type="entry name" value="Metalloprtase-TldD/E_cen_dom"/>
</dbReference>
<evidence type="ECO:0000313" key="5">
    <source>
        <dbReference type="Proteomes" id="UP000600363"/>
    </source>
</evidence>
<dbReference type="Proteomes" id="UP000600363">
    <property type="component" value="Unassembled WGS sequence"/>
</dbReference>
<dbReference type="PANTHER" id="PTHR43421">
    <property type="entry name" value="METALLOPROTEASE PMBA"/>
    <property type="match status" value="1"/>
</dbReference>
<dbReference type="Gene3D" id="3.30.2290.10">
    <property type="entry name" value="PmbA/TldD superfamily"/>
    <property type="match status" value="1"/>
</dbReference>
<dbReference type="InterPro" id="IPR002510">
    <property type="entry name" value="Metalloprtase-TldD/E_N"/>
</dbReference>
<dbReference type="InterPro" id="IPR045569">
    <property type="entry name" value="Metalloprtase-TldD/E_C"/>
</dbReference>
<evidence type="ECO:0000259" key="1">
    <source>
        <dbReference type="Pfam" id="PF01523"/>
    </source>
</evidence>
<reference evidence="4" key="1">
    <citation type="journal article" date="2020" name="bioRxiv">
        <title>A rank-normalized archaeal taxonomy based on genome phylogeny resolves widespread incomplete and uneven classifications.</title>
        <authorList>
            <person name="Rinke C."/>
            <person name="Chuvochina M."/>
            <person name="Mussig A.J."/>
            <person name="Chaumeil P.-A."/>
            <person name="Waite D.W."/>
            <person name="Whitman W.B."/>
            <person name="Parks D.H."/>
            <person name="Hugenholtz P."/>
        </authorList>
    </citation>
    <scope>NUCLEOTIDE SEQUENCE</scope>
    <source>
        <strain evidence="4">UBA12518</strain>
    </source>
</reference>
<dbReference type="GO" id="GO:0008237">
    <property type="term" value="F:metallopeptidase activity"/>
    <property type="evidence" value="ECO:0007669"/>
    <property type="project" value="InterPro"/>
</dbReference>
<dbReference type="InterPro" id="IPR036059">
    <property type="entry name" value="TldD/PmbA_sf"/>
</dbReference>
<comment type="caution">
    <text evidence="4">The sequence shown here is derived from an EMBL/GenBank/DDBJ whole genome shotgun (WGS) entry which is preliminary data.</text>
</comment>
<evidence type="ECO:0000259" key="3">
    <source>
        <dbReference type="Pfam" id="PF19290"/>
    </source>
</evidence>
<protein>
    <submittedName>
        <fullName evidence="4">TldD/PmbA family protein</fullName>
    </submittedName>
</protein>
<gene>
    <name evidence="4" type="ORF">HA299_04970</name>
</gene>
<dbReference type="Pfam" id="PF19289">
    <property type="entry name" value="PmbA_TldD_3rd"/>
    <property type="match status" value="1"/>
</dbReference>
<dbReference type="Pfam" id="PF19290">
    <property type="entry name" value="PmbA_TldD_2nd"/>
    <property type="match status" value="1"/>
</dbReference>
<dbReference type="PANTHER" id="PTHR43421:SF1">
    <property type="entry name" value="METALLOPROTEASE PMBA"/>
    <property type="match status" value="1"/>
</dbReference>
<accession>A0A832VN45</accession>
<evidence type="ECO:0000313" key="4">
    <source>
        <dbReference type="EMBL" id="HIH69946.1"/>
    </source>
</evidence>
<dbReference type="InterPro" id="IPR047657">
    <property type="entry name" value="PmbA"/>
</dbReference>
<feature type="domain" description="Metalloprotease TldD/E C-terminal" evidence="2">
    <location>
        <begin position="225"/>
        <end position="437"/>
    </location>
</feature>
<dbReference type="EMBL" id="DUIH01000016">
    <property type="protein sequence ID" value="HIH69946.1"/>
    <property type="molecule type" value="Genomic_DNA"/>
</dbReference>
<name>A0A832VN45_9EURY</name>
<dbReference type="AlphaFoldDB" id="A0A832VN45"/>